<reference evidence="2 3" key="1">
    <citation type="submission" date="2019-03" db="EMBL/GenBank/DDBJ databases">
        <title>Genomic Encyclopedia of Type Strains, Phase IV (KMG-IV): sequencing the most valuable type-strain genomes for metagenomic binning, comparative biology and taxonomic classification.</title>
        <authorList>
            <person name="Goeker M."/>
        </authorList>
    </citation>
    <scope>NUCLEOTIDE SEQUENCE [LARGE SCALE GENOMIC DNA]</scope>
    <source>
        <strain evidence="2 3">DSM 100055</strain>
    </source>
</reference>
<comment type="caution">
    <text evidence="2">The sequence shown here is derived from an EMBL/GenBank/DDBJ whole genome shotgun (WGS) entry which is preliminary data.</text>
</comment>
<evidence type="ECO:0000313" key="3">
    <source>
        <dbReference type="Proteomes" id="UP000294678"/>
    </source>
</evidence>
<dbReference type="GO" id="GO:0016787">
    <property type="term" value="F:hydrolase activity"/>
    <property type="evidence" value="ECO:0007669"/>
    <property type="project" value="UniProtKB-KW"/>
</dbReference>
<dbReference type="EMBL" id="SOBG01000001">
    <property type="protein sequence ID" value="TDT72560.1"/>
    <property type="molecule type" value="Genomic_DNA"/>
</dbReference>
<dbReference type="InterPro" id="IPR010791">
    <property type="entry name" value="AttH_dom"/>
</dbReference>
<dbReference type="Gene3D" id="2.40.370.10">
    <property type="entry name" value="AttH-like domain"/>
    <property type="match status" value="2"/>
</dbReference>
<dbReference type="Pfam" id="PF17186">
    <property type="entry name" value="Lipocalin_9"/>
    <property type="match status" value="1"/>
</dbReference>
<name>A0AA46E0K7_9FUSO</name>
<organism evidence="2 3">
    <name type="scientific">Hypnocyclicus thermotrophus</name>
    <dbReference type="NCBI Taxonomy" id="1627895"/>
    <lineage>
        <taxon>Bacteria</taxon>
        <taxon>Fusobacteriati</taxon>
        <taxon>Fusobacteriota</taxon>
        <taxon>Fusobacteriia</taxon>
        <taxon>Fusobacteriales</taxon>
        <taxon>Fusobacteriaceae</taxon>
        <taxon>Hypnocyclicus</taxon>
    </lineage>
</organism>
<proteinExistence type="predicted"/>
<feature type="domain" description="AttH" evidence="1">
    <location>
        <begin position="50"/>
        <end position="214"/>
    </location>
</feature>
<dbReference type="InterPro" id="IPR023374">
    <property type="entry name" value="AttH-like_dom_sf"/>
</dbReference>
<evidence type="ECO:0000259" key="1">
    <source>
        <dbReference type="Pfam" id="PF07143"/>
    </source>
</evidence>
<keyword evidence="3" id="KW-1185">Reference proteome</keyword>
<protein>
    <submittedName>
        <fullName evidence="2">Secreted hydrolase</fullName>
    </submittedName>
</protein>
<gene>
    <name evidence="2" type="ORF">EV215_0370</name>
</gene>
<dbReference type="PANTHER" id="PTHR38591">
    <property type="entry name" value="HYDROLASE"/>
    <property type="match status" value="1"/>
</dbReference>
<dbReference type="PANTHER" id="PTHR38591:SF1">
    <property type="entry name" value="BLL1000 PROTEIN"/>
    <property type="match status" value="1"/>
</dbReference>
<dbReference type="SUPFAM" id="SSF159245">
    <property type="entry name" value="AttH-like"/>
    <property type="match status" value="1"/>
</dbReference>
<keyword evidence="2" id="KW-0378">Hydrolase</keyword>
<dbReference type="Proteomes" id="UP000294678">
    <property type="component" value="Unassembled WGS sequence"/>
</dbReference>
<accession>A0AA46E0K7</accession>
<dbReference type="AlphaFoldDB" id="A0AA46E0K7"/>
<sequence length="364" mass="43740">MNLKKYLAYLYQKLFYVKNVHHPLSVFKNRKKRVITLPKFDSFQRDQDVQWWYWTGHLKGVNRKSKEEREFGFEIVFFAFNSFIFFKNELAQAAITDIKDKNFSYYEDVKFLSLPKKLKNGYKFDFKNKKNWSKCSGGNGEDKLNFKIDNYLVKLKLKLKEKPVIRYNGKAYEYTFGGYTYYYSREKMETSGIMEIDNEIYDIYGITWFDRQLGELYQAIFKGWQWFALSLKNGNTIMLFDFFKENKNNYGSITKNNKTIELFKEDFNVKVINEWISKKTKIKYPSGWHIKLKNMDYYVYPKIKNQELACKHKFWIGPEYWEGDCIIKNIKDEFIGEAYVELNGFGHKLITIDIDNDGKRSFGF</sequence>
<dbReference type="RefSeq" id="WP_134112274.1">
    <property type="nucleotide sequence ID" value="NZ_SOBG01000001.1"/>
</dbReference>
<dbReference type="Pfam" id="PF07143">
    <property type="entry name" value="CrtC"/>
    <property type="match status" value="1"/>
</dbReference>
<evidence type="ECO:0000313" key="2">
    <source>
        <dbReference type="EMBL" id="TDT72560.1"/>
    </source>
</evidence>